<evidence type="ECO:0000313" key="5">
    <source>
        <dbReference type="Proteomes" id="UP001500236"/>
    </source>
</evidence>
<feature type="active site" evidence="1">
    <location>
        <position position="300"/>
    </location>
</feature>
<dbReference type="Proteomes" id="UP001500236">
    <property type="component" value="Unassembled WGS sequence"/>
</dbReference>
<dbReference type="PANTHER" id="PTHR10046">
    <property type="entry name" value="ATP DEPENDENT LON PROTEASE FAMILY MEMBER"/>
    <property type="match status" value="1"/>
</dbReference>
<feature type="region of interest" description="Disordered" evidence="2">
    <location>
        <begin position="1"/>
        <end position="30"/>
    </location>
</feature>
<evidence type="ECO:0000259" key="3">
    <source>
        <dbReference type="PROSITE" id="PS51786"/>
    </source>
</evidence>
<keyword evidence="1" id="KW-0645">Protease</keyword>
<gene>
    <name evidence="4" type="ORF">GCM10010529_29370</name>
</gene>
<dbReference type="PROSITE" id="PS51786">
    <property type="entry name" value="LON_PROTEOLYTIC"/>
    <property type="match status" value="1"/>
</dbReference>
<keyword evidence="5" id="KW-1185">Reference proteome</keyword>
<dbReference type="SUPFAM" id="SSF50156">
    <property type="entry name" value="PDZ domain-like"/>
    <property type="match status" value="1"/>
</dbReference>
<sequence length="409" mass="42665">MARITMTGRFTASGRPAEPPHPGYGTGTEPAQRVGVAASIPPPWDPDAPPAGPTHSWTVRRTVQLACGLGAVVLGAALLGTPAPYLTESPGPVFDTIGERGDEPMISIDGAETHSTEGSLNMTTVYVSGAPTSVVYVPQVVRGWFDPTVDVLPQELVYPSGTTAEEVQQMNTAAMTSSQDLATAAALNALGVDYGQRLRVIDFTPQAADVGTTEVLEVGDEVLAAGGDPVSGVEGLREAVNDAAGQPVELTVTRDGEEFDVEVPTYQEADGDYYVGIMLQGDFDFPVEVEITLEDVGGPSAGLMFSLGIIDRLTKESMTGGEDWAGTGTVDPDGTVGPIGGIAQKVVGARDAGADHFLVPRDNCAELEGRTPRGLELHGVDDVDQARQIVEAVRDDDDAYLASLEVCGS</sequence>
<feature type="domain" description="Lon proteolytic" evidence="3">
    <location>
        <begin position="294"/>
        <end position="393"/>
    </location>
</feature>
<comment type="caution">
    <text evidence="4">The sequence shown here is derived from an EMBL/GenBank/DDBJ whole genome shotgun (WGS) entry which is preliminary data.</text>
</comment>
<accession>A0ABP6M7G1</accession>
<evidence type="ECO:0000256" key="1">
    <source>
        <dbReference type="PROSITE-ProRule" id="PRU01122"/>
    </source>
</evidence>
<dbReference type="InterPro" id="IPR020568">
    <property type="entry name" value="Ribosomal_Su5_D2-typ_SF"/>
</dbReference>
<dbReference type="InterPro" id="IPR036034">
    <property type="entry name" value="PDZ_sf"/>
</dbReference>
<proteinExistence type="inferred from homology"/>
<organism evidence="4 5">
    <name type="scientific">Nesterenkonia aethiopica</name>
    <dbReference type="NCBI Taxonomy" id="269144"/>
    <lineage>
        <taxon>Bacteria</taxon>
        <taxon>Bacillati</taxon>
        <taxon>Actinomycetota</taxon>
        <taxon>Actinomycetes</taxon>
        <taxon>Micrococcales</taxon>
        <taxon>Micrococcaceae</taxon>
        <taxon>Nesterenkonia</taxon>
    </lineage>
</organism>
<comment type="similarity">
    <text evidence="1">Belongs to the peptidase S16 family.</text>
</comment>
<protein>
    <recommendedName>
        <fullName evidence="1">endopeptidase La</fullName>
        <ecNumber evidence="1">3.4.21.53</ecNumber>
    </recommendedName>
</protein>
<dbReference type="InterPro" id="IPR014721">
    <property type="entry name" value="Ribsml_uS5_D2-typ_fold_subgr"/>
</dbReference>
<dbReference type="Gene3D" id="3.30.230.10">
    <property type="match status" value="1"/>
</dbReference>
<dbReference type="Gene3D" id="2.30.42.10">
    <property type="match status" value="1"/>
</dbReference>
<dbReference type="EC" id="3.4.21.53" evidence="1"/>
<keyword evidence="1" id="KW-0378">Hydrolase</keyword>
<dbReference type="EMBL" id="BAAAVT010000027">
    <property type="protein sequence ID" value="GAA3075825.1"/>
    <property type="molecule type" value="Genomic_DNA"/>
</dbReference>
<dbReference type="SUPFAM" id="SSF54211">
    <property type="entry name" value="Ribosomal protein S5 domain 2-like"/>
    <property type="match status" value="1"/>
</dbReference>
<evidence type="ECO:0000313" key="4">
    <source>
        <dbReference type="EMBL" id="GAA3075825.1"/>
    </source>
</evidence>
<evidence type="ECO:0000256" key="2">
    <source>
        <dbReference type="SAM" id="MobiDB-lite"/>
    </source>
</evidence>
<dbReference type="InterPro" id="IPR027065">
    <property type="entry name" value="Lon_Prtase"/>
</dbReference>
<comment type="catalytic activity">
    <reaction evidence="1">
        <text>Hydrolysis of proteins in presence of ATP.</text>
        <dbReference type="EC" id="3.4.21.53"/>
    </reaction>
</comment>
<reference evidence="5" key="1">
    <citation type="journal article" date="2019" name="Int. J. Syst. Evol. Microbiol.">
        <title>The Global Catalogue of Microorganisms (GCM) 10K type strain sequencing project: providing services to taxonomists for standard genome sequencing and annotation.</title>
        <authorList>
            <consortium name="The Broad Institute Genomics Platform"/>
            <consortium name="The Broad Institute Genome Sequencing Center for Infectious Disease"/>
            <person name="Wu L."/>
            <person name="Ma J."/>
        </authorList>
    </citation>
    <scope>NUCLEOTIDE SEQUENCE [LARGE SCALE GENOMIC DNA]</scope>
    <source>
        <strain evidence="5">JCM 14309</strain>
    </source>
</reference>
<dbReference type="InterPro" id="IPR008269">
    <property type="entry name" value="Lon_proteolytic"/>
</dbReference>
<feature type="active site" evidence="1">
    <location>
        <position position="345"/>
    </location>
</feature>
<keyword evidence="1" id="KW-0720">Serine protease</keyword>
<dbReference type="Pfam" id="PF05362">
    <property type="entry name" value="Lon_C"/>
    <property type="match status" value="1"/>
</dbReference>
<name>A0ABP6M7G1_9MICC</name>